<feature type="compositionally biased region" description="Basic and acidic residues" evidence="1">
    <location>
        <begin position="43"/>
        <end position="54"/>
    </location>
</feature>
<evidence type="ECO:0000313" key="3">
    <source>
        <dbReference type="Proteomes" id="UP000187012"/>
    </source>
</evidence>
<feature type="region of interest" description="Disordered" evidence="1">
    <location>
        <begin position="25"/>
        <end position="67"/>
    </location>
</feature>
<evidence type="ECO:0008006" key="4">
    <source>
        <dbReference type="Google" id="ProtNLM"/>
    </source>
</evidence>
<accession>A0A1N7SK04</accession>
<evidence type="ECO:0000256" key="1">
    <source>
        <dbReference type="SAM" id="MobiDB-lite"/>
    </source>
</evidence>
<organism evidence="2 3">
    <name type="scientific">Paraburkholderia ribeironis</name>
    <dbReference type="NCBI Taxonomy" id="1247936"/>
    <lineage>
        <taxon>Bacteria</taxon>
        <taxon>Pseudomonadati</taxon>
        <taxon>Pseudomonadota</taxon>
        <taxon>Betaproteobacteria</taxon>
        <taxon>Burkholderiales</taxon>
        <taxon>Burkholderiaceae</taxon>
        <taxon>Paraburkholderia</taxon>
    </lineage>
</organism>
<dbReference type="RefSeq" id="WP_094782698.1">
    <property type="nucleotide sequence ID" value="NZ_CYGX02000072.1"/>
</dbReference>
<dbReference type="AlphaFoldDB" id="A0A1N7SK04"/>
<dbReference type="STRING" id="1247936.BN2475_720040"/>
<dbReference type="Proteomes" id="UP000187012">
    <property type="component" value="Unassembled WGS sequence"/>
</dbReference>
<gene>
    <name evidence="2" type="ORF">BN2475_720040</name>
</gene>
<keyword evidence="3" id="KW-1185">Reference proteome</keyword>
<dbReference type="EMBL" id="CYGX02000072">
    <property type="protein sequence ID" value="SIT47305.1"/>
    <property type="molecule type" value="Genomic_DNA"/>
</dbReference>
<name>A0A1N7SK04_9BURK</name>
<evidence type="ECO:0000313" key="2">
    <source>
        <dbReference type="EMBL" id="SIT47305.1"/>
    </source>
</evidence>
<proteinExistence type="predicted"/>
<reference evidence="2 3" key="1">
    <citation type="submission" date="2016-12" db="EMBL/GenBank/DDBJ databases">
        <authorList>
            <person name="Song W.-J."/>
            <person name="Kurnit D.M."/>
        </authorList>
    </citation>
    <scope>NUCLEOTIDE SEQUENCE [LARGE SCALE GENOMIC DNA]</scope>
    <source>
        <strain evidence="2 3">STM7296</strain>
    </source>
</reference>
<dbReference type="Pfam" id="PF11154">
    <property type="entry name" value="DUF2934"/>
    <property type="match status" value="1"/>
</dbReference>
<protein>
    <recommendedName>
        <fullName evidence="4">DUF2934 domain-containing protein</fullName>
    </recommendedName>
</protein>
<dbReference type="OrthoDB" id="8909820at2"/>
<sequence>MEQEQTREQAGAPVAQDEQIRTRAYYLWQQAPEPKGSPDEYWEQARAEIEKEAPPVESGPVDGESLK</sequence>
<dbReference type="InterPro" id="IPR021327">
    <property type="entry name" value="DUF2934"/>
</dbReference>